<dbReference type="Proteomes" id="UP001358586">
    <property type="component" value="Chromosome 5"/>
</dbReference>
<comment type="caution">
    <text evidence="1">The sequence shown here is derived from an EMBL/GenBank/DDBJ whole genome shotgun (WGS) entry which is preliminary data.</text>
</comment>
<gene>
    <name evidence="1" type="ORF">PVK06_017064</name>
</gene>
<keyword evidence="2" id="KW-1185">Reference proteome</keyword>
<name>A0ABR0Q1N5_GOSAR</name>
<evidence type="ECO:0000313" key="2">
    <source>
        <dbReference type="Proteomes" id="UP001358586"/>
    </source>
</evidence>
<protein>
    <submittedName>
        <fullName evidence="1">Uncharacterized protein</fullName>
    </submittedName>
</protein>
<accession>A0ABR0Q1N5</accession>
<dbReference type="EMBL" id="JARKNE010000005">
    <property type="protein sequence ID" value="KAK5833244.1"/>
    <property type="molecule type" value="Genomic_DNA"/>
</dbReference>
<proteinExistence type="predicted"/>
<sequence length="108" mass="12647">MIVLGYLDGIVLAFVAYSERNAFVAYSKRSAFLAYCERNSFVAYSERNAIIAYSEKNAFVAYTERNAFVAYSKRMHSWRILNELLLLHVLCETLWRTQYDFLVFVYGL</sequence>
<organism evidence="1 2">
    <name type="scientific">Gossypium arboreum</name>
    <name type="common">Tree cotton</name>
    <name type="synonym">Gossypium nanking</name>
    <dbReference type="NCBI Taxonomy" id="29729"/>
    <lineage>
        <taxon>Eukaryota</taxon>
        <taxon>Viridiplantae</taxon>
        <taxon>Streptophyta</taxon>
        <taxon>Embryophyta</taxon>
        <taxon>Tracheophyta</taxon>
        <taxon>Spermatophyta</taxon>
        <taxon>Magnoliopsida</taxon>
        <taxon>eudicotyledons</taxon>
        <taxon>Gunneridae</taxon>
        <taxon>Pentapetalae</taxon>
        <taxon>rosids</taxon>
        <taxon>malvids</taxon>
        <taxon>Malvales</taxon>
        <taxon>Malvaceae</taxon>
        <taxon>Malvoideae</taxon>
        <taxon>Gossypium</taxon>
    </lineage>
</organism>
<evidence type="ECO:0000313" key="1">
    <source>
        <dbReference type="EMBL" id="KAK5833244.1"/>
    </source>
</evidence>
<reference evidence="1 2" key="1">
    <citation type="submission" date="2023-03" db="EMBL/GenBank/DDBJ databases">
        <title>WGS of Gossypium arboreum.</title>
        <authorList>
            <person name="Yu D."/>
        </authorList>
    </citation>
    <scope>NUCLEOTIDE SEQUENCE [LARGE SCALE GENOMIC DNA]</scope>
    <source>
        <tissue evidence="1">Leaf</tissue>
    </source>
</reference>